<dbReference type="Pfam" id="PF00575">
    <property type="entry name" value="S1"/>
    <property type="match status" value="1"/>
</dbReference>
<protein>
    <submittedName>
        <fullName evidence="2">Tex family protein</fullName>
    </submittedName>
</protein>
<dbReference type="InterPro" id="IPR012340">
    <property type="entry name" value="NA-bd_OB-fold"/>
</dbReference>
<evidence type="ECO:0000313" key="3">
    <source>
        <dbReference type="Proteomes" id="UP001228403"/>
    </source>
</evidence>
<dbReference type="InterPro" id="IPR055179">
    <property type="entry name" value="Tex-like_central_region"/>
</dbReference>
<proteinExistence type="predicted"/>
<dbReference type="CDD" id="cd05685">
    <property type="entry name" value="S1_Tex"/>
    <property type="match status" value="1"/>
</dbReference>
<dbReference type="SMART" id="SM00732">
    <property type="entry name" value="YqgFc"/>
    <property type="match status" value="1"/>
</dbReference>
<dbReference type="Pfam" id="PF17674">
    <property type="entry name" value="HHH_9"/>
    <property type="match status" value="1"/>
</dbReference>
<accession>A0ABT7U577</accession>
<name>A0ABT7U577_9BACE</name>
<dbReference type="SUPFAM" id="SSF50249">
    <property type="entry name" value="Nucleic acid-binding proteins"/>
    <property type="match status" value="1"/>
</dbReference>
<dbReference type="Pfam" id="PF12836">
    <property type="entry name" value="HHH_3"/>
    <property type="match status" value="1"/>
</dbReference>
<dbReference type="InterPro" id="IPR003029">
    <property type="entry name" value="S1_domain"/>
</dbReference>
<organism evidence="2 3">
    <name type="scientific">Bacteroides eggerthii</name>
    <dbReference type="NCBI Taxonomy" id="28111"/>
    <lineage>
        <taxon>Bacteria</taxon>
        <taxon>Pseudomonadati</taxon>
        <taxon>Bacteroidota</taxon>
        <taxon>Bacteroidia</taxon>
        <taxon>Bacteroidales</taxon>
        <taxon>Bacteroidaceae</taxon>
        <taxon>Bacteroides</taxon>
    </lineage>
</organism>
<dbReference type="PANTHER" id="PTHR10724:SF10">
    <property type="entry name" value="S1 RNA-BINDING DOMAIN-CONTAINING PROTEIN 1"/>
    <property type="match status" value="1"/>
</dbReference>
<dbReference type="Gene3D" id="1.10.10.650">
    <property type="entry name" value="RuvA domain 2-like"/>
    <property type="match status" value="1"/>
</dbReference>
<dbReference type="InterPro" id="IPR041692">
    <property type="entry name" value="HHH_9"/>
</dbReference>
<feature type="domain" description="S1 motif" evidence="1">
    <location>
        <begin position="643"/>
        <end position="712"/>
    </location>
</feature>
<gene>
    <name evidence="2" type="ORF">QUW02_07020</name>
</gene>
<dbReference type="InterPro" id="IPR006641">
    <property type="entry name" value="YqgF/RNaseH-like_dom"/>
</dbReference>
<dbReference type="EMBL" id="JAUDCF010000013">
    <property type="protein sequence ID" value="MDM8145672.1"/>
    <property type="molecule type" value="Genomic_DNA"/>
</dbReference>
<evidence type="ECO:0000313" key="2">
    <source>
        <dbReference type="EMBL" id="MDM8145672.1"/>
    </source>
</evidence>
<sequence length="714" mass="79936">MEMTNNLPVFGKLISGNLSLTTRQVCNTLELLDSGATVPFISRYRKERTGSLDEVQIAAIQEQYDKLKTISKRKETIRATIEEQGKLTPELQERIEQCWDANLLEDLYLPYKPKKRTKAEIARQKGLEPLALKIMMQRGCNLDTEAQKFVRGEVKDKEEALAGARDIIAEQVSENEEARKRVRRVFERTALITAKVVKGKEEEGDKFKDYFDFQEPLRKCTSHRLLALRRGEAEGVLRVSISPAEDEDCVNQLNRQFVHSNDVCGRLVSEAVADSYKRLLRPSIETEFAAGSRAKAEEEAIRVFAANLKQLLLSPPLGQKRVLGIDPGFRTGCKVVCLDNQGTLLHNEAIFPHAPRNEYAQAQRKLAQLVEQYNIEAIAIGNGTASRETERLVKSISFDREVQAFVVSEDGASVYSASKIARDEFPDYDVTVRGAVSIGRRLMDPLAELVKIDPKSIGVGQYQHDVDQTKLKKSLDGVVEFCVSSVGVNLNTASQHLLTYVAGVGPNLAQNIIDYRTENGAFRSRKDLMNVKRMGAKAFEQCAGFLRIPDATDPLDATAVHPERYALVRRMATDHKTTVEELIRNKALRESIDLKKYVTEDCGLPTLNDIMSELDKPGRDPRKAIEVFSFAPDVETIDDLKPGMILPGIVSNITNFGCFVDIGVHEKGLVHISEMADRYVSDPNTVVTLHQQLKVRVLSVDKARNRIALSLKNI</sequence>
<dbReference type="SUPFAM" id="SSF158832">
    <property type="entry name" value="Tex N-terminal region-like"/>
    <property type="match status" value="1"/>
</dbReference>
<dbReference type="PROSITE" id="PS50126">
    <property type="entry name" value="S1"/>
    <property type="match status" value="1"/>
</dbReference>
<dbReference type="InterPro" id="IPR018974">
    <property type="entry name" value="Tex-like_N"/>
</dbReference>
<dbReference type="Proteomes" id="UP001228403">
    <property type="component" value="Unassembled WGS sequence"/>
</dbReference>
<dbReference type="Pfam" id="PF09371">
    <property type="entry name" value="Tex_N"/>
    <property type="match status" value="1"/>
</dbReference>
<dbReference type="InterPro" id="IPR010994">
    <property type="entry name" value="RuvA_2-like"/>
</dbReference>
<dbReference type="PANTHER" id="PTHR10724">
    <property type="entry name" value="30S RIBOSOMAL PROTEIN S1"/>
    <property type="match status" value="1"/>
</dbReference>
<dbReference type="Gene3D" id="3.30.420.140">
    <property type="entry name" value="YqgF/RNase H-like domain"/>
    <property type="match status" value="1"/>
</dbReference>
<reference evidence="3" key="2">
    <citation type="submission" date="2023-07" db="EMBL/GenBank/DDBJ databases">
        <title>Identification and characterization of horizontal gene transfer across gut microbiota members of farm animals based on homology search.</title>
        <authorList>
            <person name="Schwarzerova J."/>
            <person name="Nykrynova M."/>
            <person name="Jureckova K."/>
            <person name="Cejkova D."/>
            <person name="Rychlik I."/>
        </authorList>
    </citation>
    <scope>NUCLEOTIDE SEQUENCE [LARGE SCALE GENOMIC DNA]</scope>
    <source>
        <strain evidence="3">ET4</strain>
    </source>
</reference>
<dbReference type="InterPro" id="IPR044146">
    <property type="entry name" value="S1_Tex"/>
</dbReference>
<dbReference type="Gene3D" id="2.40.50.140">
    <property type="entry name" value="Nucleic acid-binding proteins"/>
    <property type="match status" value="1"/>
</dbReference>
<comment type="caution">
    <text evidence="2">The sequence shown here is derived from an EMBL/GenBank/DDBJ whole genome shotgun (WGS) entry which is preliminary data.</text>
</comment>
<dbReference type="Pfam" id="PF22706">
    <property type="entry name" value="Tex_central_region"/>
    <property type="match status" value="1"/>
</dbReference>
<keyword evidence="3" id="KW-1185">Reference proteome</keyword>
<dbReference type="SMART" id="SM00316">
    <property type="entry name" value="S1"/>
    <property type="match status" value="1"/>
</dbReference>
<evidence type="ECO:0000259" key="1">
    <source>
        <dbReference type="PROSITE" id="PS50126"/>
    </source>
</evidence>
<dbReference type="Gene3D" id="1.10.3500.10">
    <property type="entry name" value="Tex N-terminal region-like"/>
    <property type="match status" value="1"/>
</dbReference>
<reference evidence="2 3" key="1">
    <citation type="submission" date="2023-06" db="EMBL/GenBank/DDBJ databases">
        <authorList>
            <person name="Zeman M."/>
            <person name="Kubasova T."/>
            <person name="Jahodarova E."/>
            <person name="Nykrynova M."/>
            <person name="Rychlik I."/>
        </authorList>
    </citation>
    <scope>NUCLEOTIDE SEQUENCE [LARGE SCALE GENOMIC DNA]</scope>
    <source>
        <strain evidence="2 3">ET4</strain>
    </source>
</reference>
<dbReference type="SUPFAM" id="SSF47781">
    <property type="entry name" value="RuvA domain 2-like"/>
    <property type="match status" value="2"/>
</dbReference>
<dbReference type="InterPro" id="IPR032639">
    <property type="entry name" value="Tex_YqgF"/>
</dbReference>
<dbReference type="InterPro" id="IPR023319">
    <property type="entry name" value="Tex-like_HTH_dom_sf"/>
</dbReference>
<dbReference type="InterPro" id="IPR050437">
    <property type="entry name" value="Ribos_protein_bS1-like"/>
</dbReference>
<dbReference type="Pfam" id="PF16921">
    <property type="entry name" value="Tex_YqgF"/>
    <property type="match status" value="1"/>
</dbReference>
<dbReference type="SUPFAM" id="SSF53098">
    <property type="entry name" value="Ribonuclease H-like"/>
    <property type="match status" value="1"/>
</dbReference>
<dbReference type="InterPro" id="IPR037027">
    <property type="entry name" value="YqgF/RNaseH-like_dom_sf"/>
</dbReference>
<dbReference type="Gene3D" id="1.10.150.310">
    <property type="entry name" value="Tex RuvX-like domain-like"/>
    <property type="match status" value="1"/>
</dbReference>
<dbReference type="InterPro" id="IPR012337">
    <property type="entry name" value="RNaseH-like_sf"/>
</dbReference>
<dbReference type="InterPro" id="IPR023323">
    <property type="entry name" value="Tex-like_dom_sf"/>
</dbReference>